<organism evidence="4 5">
    <name type="scientific">Stentor coeruleus</name>
    <dbReference type="NCBI Taxonomy" id="5963"/>
    <lineage>
        <taxon>Eukaryota</taxon>
        <taxon>Sar</taxon>
        <taxon>Alveolata</taxon>
        <taxon>Ciliophora</taxon>
        <taxon>Postciliodesmatophora</taxon>
        <taxon>Heterotrichea</taxon>
        <taxon>Heterotrichida</taxon>
        <taxon>Stentoridae</taxon>
        <taxon>Stentor</taxon>
    </lineage>
</organism>
<dbReference type="EMBL" id="MPUH01001479">
    <property type="protein sequence ID" value="OMJ67539.1"/>
    <property type="molecule type" value="Genomic_DNA"/>
</dbReference>
<proteinExistence type="predicted"/>
<keyword evidence="5" id="KW-1185">Reference proteome</keyword>
<comment type="subcellular location">
    <subcellularLocation>
        <location evidence="3">Peroxisome membrane</location>
    </subcellularLocation>
</comment>
<evidence type="ECO:0000256" key="3">
    <source>
        <dbReference type="ARBA" id="ARBA00046271"/>
    </source>
</evidence>
<comment type="caution">
    <text evidence="4">The sequence shown here is derived from an EMBL/GenBank/DDBJ whole genome shotgun (WGS) entry which is preliminary data.</text>
</comment>
<dbReference type="Pfam" id="PF05648">
    <property type="entry name" value="PEX11"/>
    <property type="match status" value="1"/>
</dbReference>
<reference evidence="4 5" key="1">
    <citation type="submission" date="2016-11" db="EMBL/GenBank/DDBJ databases">
        <title>The macronuclear genome of Stentor coeruleus: a giant cell with tiny introns.</title>
        <authorList>
            <person name="Slabodnick M."/>
            <person name="Ruby J.G."/>
            <person name="Reiff S.B."/>
            <person name="Swart E.C."/>
            <person name="Gosai S."/>
            <person name="Prabakaran S."/>
            <person name="Witkowska E."/>
            <person name="Larue G.E."/>
            <person name="Fisher S."/>
            <person name="Freeman R.M."/>
            <person name="Gunawardena J."/>
            <person name="Chu W."/>
            <person name="Stover N.A."/>
            <person name="Gregory B.D."/>
            <person name="Nowacki M."/>
            <person name="Derisi J."/>
            <person name="Roy S.W."/>
            <person name="Marshall W.F."/>
            <person name="Sood P."/>
        </authorList>
    </citation>
    <scope>NUCLEOTIDE SEQUENCE [LARGE SCALE GENOMIC DNA]</scope>
    <source>
        <strain evidence="4">WM001</strain>
    </source>
</reference>
<name>A0A1R2ASP2_9CILI</name>
<evidence type="ECO:0000256" key="2">
    <source>
        <dbReference type="ARBA" id="ARBA00023140"/>
    </source>
</evidence>
<dbReference type="GO" id="GO:0005778">
    <property type="term" value="C:peroxisomal membrane"/>
    <property type="evidence" value="ECO:0007669"/>
    <property type="project" value="UniProtKB-SubCell"/>
</dbReference>
<accession>A0A1R2ASP2</accession>
<keyword evidence="2" id="KW-0576">Peroxisome</keyword>
<evidence type="ECO:0000313" key="5">
    <source>
        <dbReference type="Proteomes" id="UP000187209"/>
    </source>
</evidence>
<dbReference type="GO" id="GO:0016559">
    <property type="term" value="P:peroxisome fission"/>
    <property type="evidence" value="ECO:0007669"/>
    <property type="project" value="InterPro"/>
</dbReference>
<evidence type="ECO:0000313" key="4">
    <source>
        <dbReference type="EMBL" id="OMJ67539.1"/>
    </source>
</evidence>
<dbReference type="Proteomes" id="UP000187209">
    <property type="component" value="Unassembled WGS sequence"/>
</dbReference>
<sequence>MEGSRANEKRVKLLDFIVKDVQYLAKLIYTVGYFTKTKQALALIIETSTTFRRFLRIFESCLISLKILTKQKLSLENLGSYTKLLFNLIDHYLLKKNLKSSDLPSPSTILIRNFLWLLNCFIGITAGCYKTAKIRQRIQNLRDQNANSKYSQHKAEYDQLKAKDERLTYKIISHTFDMPLAIYSCSKSSFSPAFVSIMGLISASLSYWCHSRKYNLDSI</sequence>
<gene>
    <name evidence="4" type="ORF">SteCoe_35271</name>
</gene>
<keyword evidence="1" id="KW-0472">Membrane</keyword>
<protein>
    <submittedName>
        <fullName evidence="4">Uncharacterized protein</fullName>
    </submittedName>
</protein>
<evidence type="ECO:0000256" key="1">
    <source>
        <dbReference type="ARBA" id="ARBA00023136"/>
    </source>
</evidence>
<dbReference type="AlphaFoldDB" id="A0A1R2ASP2"/>
<dbReference type="InterPro" id="IPR008733">
    <property type="entry name" value="PEX11"/>
</dbReference>